<name>A0A1C7NVV6_9HYPH</name>
<dbReference type="EMBL" id="LGLV01000015">
    <property type="protein sequence ID" value="OBZ93167.1"/>
    <property type="molecule type" value="Genomic_DNA"/>
</dbReference>
<organism evidence="2 3">
    <name type="scientific">Pararhizobium polonicum</name>
    <dbReference type="NCBI Taxonomy" id="1612624"/>
    <lineage>
        <taxon>Bacteria</taxon>
        <taxon>Pseudomonadati</taxon>
        <taxon>Pseudomonadota</taxon>
        <taxon>Alphaproteobacteria</taxon>
        <taxon>Hyphomicrobiales</taxon>
        <taxon>Rhizobiaceae</taxon>
        <taxon>Rhizobium/Agrobacterium group</taxon>
        <taxon>Pararhizobium</taxon>
    </lineage>
</organism>
<keyword evidence="3" id="KW-1185">Reference proteome</keyword>
<gene>
    <name evidence="2" type="ORF">ADU59_22090</name>
</gene>
<feature type="region of interest" description="Disordered" evidence="1">
    <location>
        <begin position="48"/>
        <end position="69"/>
    </location>
</feature>
<dbReference type="PATRIC" id="fig|1612624.7.peg.2086"/>
<dbReference type="STRING" id="1612624.ADU59_22090"/>
<proteinExistence type="predicted"/>
<comment type="caution">
    <text evidence="2">The sequence shown here is derived from an EMBL/GenBank/DDBJ whole genome shotgun (WGS) entry which is preliminary data.</text>
</comment>
<dbReference type="OrthoDB" id="9812459at2"/>
<evidence type="ECO:0000313" key="3">
    <source>
        <dbReference type="Proteomes" id="UP000093111"/>
    </source>
</evidence>
<protein>
    <submittedName>
        <fullName evidence="2">Host attachment protein</fullName>
    </submittedName>
</protein>
<dbReference type="Pfam" id="PF10116">
    <property type="entry name" value="Host_attach"/>
    <property type="match status" value="1"/>
</dbReference>
<evidence type="ECO:0000256" key="1">
    <source>
        <dbReference type="SAM" id="MobiDB-lite"/>
    </source>
</evidence>
<dbReference type="RefSeq" id="WP_068956593.1">
    <property type="nucleotide sequence ID" value="NZ_LGLV01000015.1"/>
</dbReference>
<sequence length="148" mass="16301">MTTTWILAADGNQARLLKGVNFLKDGHQSLEQEIFQLDTKRAQDIMADKPGRSHSSVGHGRSAMEYSSDPVREEQLRFTSEVASKLHGYAQEGAFDHLVVCAAPQTLGDLRAMLSTITRAKTTMEISKDYSNLPTDKLISSVRSAMST</sequence>
<dbReference type="Proteomes" id="UP000093111">
    <property type="component" value="Unassembled WGS sequence"/>
</dbReference>
<dbReference type="AlphaFoldDB" id="A0A1C7NVV6"/>
<dbReference type="InterPro" id="IPR019291">
    <property type="entry name" value="Host_attachment_protein"/>
</dbReference>
<accession>A0A1C7NVV6</accession>
<evidence type="ECO:0000313" key="2">
    <source>
        <dbReference type="EMBL" id="OBZ93167.1"/>
    </source>
</evidence>
<reference evidence="2 3" key="1">
    <citation type="journal article" date="2016" name="Syst. Appl. Microbiol.">
        <title>Pararhizobium polonicum sp. nov. isolated from tumors on stone fruit rootstocks.</title>
        <authorList>
            <person name="Pulawska J."/>
            <person name="Kuzmanovic N."/>
            <person name="Willems A."/>
            <person name="Pothier J.F."/>
        </authorList>
    </citation>
    <scope>NUCLEOTIDE SEQUENCE [LARGE SCALE GENOMIC DNA]</scope>
    <source>
        <strain evidence="2 3">F5.1</strain>
    </source>
</reference>